<dbReference type="PANTHER" id="PTHR43096:SF52">
    <property type="entry name" value="DNAJ HOMOLOG 1, MITOCHONDRIAL-RELATED"/>
    <property type="match status" value="1"/>
</dbReference>
<dbReference type="SUPFAM" id="SSF49493">
    <property type="entry name" value="HSP40/DnaJ peptide-binding domain"/>
    <property type="match status" value="2"/>
</dbReference>
<dbReference type="CDD" id="cd10747">
    <property type="entry name" value="DnaJ_C"/>
    <property type="match status" value="1"/>
</dbReference>
<keyword evidence="2" id="KW-0677">Repeat</keyword>
<accession>A0A507FFB3</accession>
<keyword evidence="3" id="KW-0863">Zinc-finger</keyword>
<feature type="region of interest" description="Disordered" evidence="7">
    <location>
        <begin position="427"/>
        <end position="463"/>
    </location>
</feature>
<feature type="compositionally biased region" description="Basic and acidic residues" evidence="7">
    <location>
        <begin position="441"/>
        <end position="451"/>
    </location>
</feature>
<dbReference type="GO" id="GO:0008270">
    <property type="term" value="F:zinc ion binding"/>
    <property type="evidence" value="ECO:0007669"/>
    <property type="project" value="UniProtKB-KW"/>
</dbReference>
<dbReference type="InterPro" id="IPR002939">
    <property type="entry name" value="DnaJ_C"/>
</dbReference>
<evidence type="ECO:0000256" key="4">
    <source>
        <dbReference type="ARBA" id="ARBA00022833"/>
    </source>
</evidence>
<comment type="caution">
    <text evidence="9">The sequence shown here is derived from an EMBL/GenBank/DDBJ whole genome shotgun (WGS) entry which is preliminary data.</text>
</comment>
<gene>
    <name evidence="9" type="ORF">CcCBS67573_g03695</name>
</gene>
<dbReference type="Pfam" id="PF01556">
    <property type="entry name" value="DnaJ_C"/>
    <property type="match status" value="1"/>
</dbReference>
<proteinExistence type="inferred from homology"/>
<dbReference type="InterPro" id="IPR018253">
    <property type="entry name" value="DnaJ_domain_CS"/>
</dbReference>
<dbReference type="InterPro" id="IPR001623">
    <property type="entry name" value="DnaJ_domain"/>
</dbReference>
<evidence type="ECO:0000259" key="8">
    <source>
        <dbReference type="PROSITE" id="PS50076"/>
    </source>
</evidence>
<dbReference type="SUPFAM" id="SSF46565">
    <property type="entry name" value="Chaperone J-domain"/>
    <property type="match status" value="1"/>
</dbReference>
<dbReference type="HAMAP" id="MF_01152">
    <property type="entry name" value="DnaJ"/>
    <property type="match status" value="1"/>
</dbReference>
<feature type="compositionally biased region" description="Polar residues" evidence="7">
    <location>
        <begin position="427"/>
        <end position="439"/>
    </location>
</feature>
<evidence type="ECO:0000313" key="9">
    <source>
        <dbReference type="EMBL" id="TPX75039.1"/>
    </source>
</evidence>
<dbReference type="GO" id="GO:0051082">
    <property type="term" value="F:unfolded protein binding"/>
    <property type="evidence" value="ECO:0007669"/>
    <property type="project" value="InterPro"/>
</dbReference>
<dbReference type="CDD" id="cd06257">
    <property type="entry name" value="DnaJ"/>
    <property type="match status" value="1"/>
</dbReference>
<protein>
    <recommendedName>
        <fullName evidence="6">DnaJ homolog 1, mitochondrial</fullName>
    </recommendedName>
</protein>
<dbReference type="InterPro" id="IPR012724">
    <property type="entry name" value="DnaJ"/>
</dbReference>
<dbReference type="AlphaFoldDB" id="A0A507FFB3"/>
<dbReference type="GO" id="GO:0042026">
    <property type="term" value="P:protein refolding"/>
    <property type="evidence" value="ECO:0007669"/>
    <property type="project" value="TreeGrafter"/>
</dbReference>
<dbReference type="GO" id="GO:0005737">
    <property type="term" value="C:cytoplasm"/>
    <property type="evidence" value="ECO:0007669"/>
    <property type="project" value="TreeGrafter"/>
</dbReference>
<keyword evidence="10" id="KW-1185">Reference proteome</keyword>
<dbReference type="STRING" id="246404.A0A507FFB3"/>
<dbReference type="InterPro" id="IPR008971">
    <property type="entry name" value="HSP40/DnaJ_pept-bd"/>
</dbReference>
<keyword evidence="5" id="KW-0143">Chaperone</keyword>
<evidence type="ECO:0000256" key="6">
    <source>
        <dbReference type="ARBA" id="ARBA00072890"/>
    </source>
</evidence>
<dbReference type="OrthoDB" id="10256793at2759"/>
<dbReference type="PROSITE" id="PS00636">
    <property type="entry name" value="DNAJ_1"/>
    <property type="match status" value="1"/>
</dbReference>
<dbReference type="Proteomes" id="UP000320333">
    <property type="component" value="Unassembled WGS sequence"/>
</dbReference>
<dbReference type="InterPro" id="IPR036410">
    <property type="entry name" value="HSP_DnaJ_Cys-rich_dom_sf"/>
</dbReference>
<evidence type="ECO:0000313" key="10">
    <source>
        <dbReference type="Proteomes" id="UP000320333"/>
    </source>
</evidence>
<feature type="domain" description="J" evidence="8">
    <location>
        <begin position="51"/>
        <end position="115"/>
    </location>
</feature>
<dbReference type="GO" id="GO:0009408">
    <property type="term" value="P:response to heat"/>
    <property type="evidence" value="ECO:0007669"/>
    <property type="project" value="InterPro"/>
</dbReference>
<evidence type="ECO:0000256" key="7">
    <source>
        <dbReference type="SAM" id="MobiDB-lite"/>
    </source>
</evidence>
<dbReference type="EMBL" id="QEAP01000098">
    <property type="protein sequence ID" value="TPX75039.1"/>
    <property type="molecule type" value="Genomic_DNA"/>
</dbReference>
<dbReference type="Gene3D" id="2.60.260.20">
    <property type="entry name" value="Urease metallochaperone UreE, N-terminal domain"/>
    <property type="match status" value="2"/>
</dbReference>
<sequence length="463" mass="49304">MRLCPTSRRTSTTLLPSHERCTYLLKTHSLAPRAARIHASAPHLANRSNKDPYNLLGVDKKASPNEIKKAYYAKAKELHPDTSKDPDAKDKFHELQQAYDILSDEKKRASFDQQGQGFGGNAGASGFPGGGSGGFSGEFSGGFPGGTSGGFPGGGFGGFGGFGTFGGFDRGPQNGGTMFDEIFRNFGGGTAGARGFNGNEAGRDVNVSLRIGFMEAIKGVDRLVNYQSVANCDACGGSGMKKGAKQTRCGTCGGSGSFKLIGKTLANVYSRRFPDVHHGQGRAIKVNSATVAIPAGVDNGMTVRVSGKGDAALTGNGPAGNLYVHLEVQPHPVFRREGRDIFVTASVPLHMAVLGGTVRVPTVDGDVELTIPPGTQPDDKKRLPNRGVVRVGRKDRGDEYVTIKIDIPRHISENQRKAFLEAFELTESNATDSDASSTYHAEAKEENLFDRMKRKMGMKSGER</sequence>
<evidence type="ECO:0000256" key="5">
    <source>
        <dbReference type="ARBA" id="ARBA00023186"/>
    </source>
</evidence>
<reference evidence="9 10" key="1">
    <citation type="journal article" date="2019" name="Sci. Rep.">
        <title>Comparative genomics of chytrid fungi reveal insights into the obligate biotrophic and pathogenic lifestyle of Synchytrium endobioticum.</title>
        <authorList>
            <person name="van de Vossenberg B.T.L.H."/>
            <person name="Warris S."/>
            <person name="Nguyen H.D.T."/>
            <person name="van Gent-Pelzer M.P.E."/>
            <person name="Joly D.L."/>
            <person name="van de Geest H.C."/>
            <person name="Bonants P.J.M."/>
            <person name="Smith D.S."/>
            <person name="Levesque C.A."/>
            <person name="van der Lee T.A.J."/>
        </authorList>
    </citation>
    <scope>NUCLEOTIDE SEQUENCE [LARGE SCALE GENOMIC DNA]</scope>
    <source>
        <strain evidence="9 10">CBS 675.73</strain>
    </source>
</reference>
<dbReference type="PROSITE" id="PS50076">
    <property type="entry name" value="DNAJ_2"/>
    <property type="match status" value="1"/>
</dbReference>
<dbReference type="Gene3D" id="1.10.287.110">
    <property type="entry name" value="DnaJ domain"/>
    <property type="match status" value="1"/>
</dbReference>
<dbReference type="PRINTS" id="PR00625">
    <property type="entry name" value="JDOMAIN"/>
</dbReference>
<keyword evidence="1" id="KW-0479">Metal-binding</keyword>
<dbReference type="FunFam" id="2.60.260.20:FF:000005">
    <property type="entry name" value="Chaperone protein dnaJ 1, mitochondrial"/>
    <property type="match status" value="1"/>
</dbReference>
<dbReference type="SMART" id="SM00271">
    <property type="entry name" value="DnaJ"/>
    <property type="match status" value="1"/>
</dbReference>
<dbReference type="SUPFAM" id="SSF57938">
    <property type="entry name" value="DnaJ/Hsp40 cysteine-rich domain"/>
    <property type="match status" value="1"/>
</dbReference>
<evidence type="ECO:0000256" key="2">
    <source>
        <dbReference type="ARBA" id="ARBA00022737"/>
    </source>
</evidence>
<dbReference type="PANTHER" id="PTHR43096">
    <property type="entry name" value="DNAJ HOMOLOG 1, MITOCHONDRIAL-RELATED"/>
    <property type="match status" value="1"/>
</dbReference>
<keyword evidence="4" id="KW-0862">Zinc</keyword>
<name>A0A507FFB3_9FUNG</name>
<dbReference type="InterPro" id="IPR036869">
    <property type="entry name" value="J_dom_sf"/>
</dbReference>
<dbReference type="Gene3D" id="2.10.230.10">
    <property type="entry name" value="Heat shock protein DnaJ, cysteine-rich domain"/>
    <property type="match status" value="1"/>
</dbReference>
<organism evidence="9 10">
    <name type="scientific">Chytriomyces confervae</name>
    <dbReference type="NCBI Taxonomy" id="246404"/>
    <lineage>
        <taxon>Eukaryota</taxon>
        <taxon>Fungi</taxon>
        <taxon>Fungi incertae sedis</taxon>
        <taxon>Chytridiomycota</taxon>
        <taxon>Chytridiomycota incertae sedis</taxon>
        <taxon>Chytridiomycetes</taxon>
        <taxon>Chytridiales</taxon>
        <taxon>Chytriomycetaceae</taxon>
        <taxon>Chytriomyces</taxon>
    </lineage>
</organism>
<evidence type="ECO:0000256" key="1">
    <source>
        <dbReference type="ARBA" id="ARBA00022723"/>
    </source>
</evidence>
<dbReference type="GO" id="GO:0005524">
    <property type="term" value="F:ATP binding"/>
    <property type="evidence" value="ECO:0007669"/>
    <property type="project" value="InterPro"/>
</dbReference>
<dbReference type="Pfam" id="PF00226">
    <property type="entry name" value="DnaJ"/>
    <property type="match status" value="1"/>
</dbReference>
<evidence type="ECO:0000256" key="3">
    <source>
        <dbReference type="ARBA" id="ARBA00022771"/>
    </source>
</evidence>